<evidence type="ECO:0000313" key="4">
    <source>
        <dbReference type="Proteomes" id="UP000784128"/>
    </source>
</evidence>
<dbReference type="Pfam" id="PF01075">
    <property type="entry name" value="Glyco_transf_9"/>
    <property type="match status" value="1"/>
</dbReference>
<keyword evidence="2" id="KW-0808">Transferase</keyword>
<dbReference type="Proteomes" id="UP000784128">
    <property type="component" value="Unassembled WGS sequence"/>
</dbReference>
<accession>A0ABS5U7Y4</accession>
<evidence type="ECO:0000313" key="3">
    <source>
        <dbReference type="EMBL" id="MBT1071753.1"/>
    </source>
</evidence>
<dbReference type="PANTHER" id="PTHR30160">
    <property type="entry name" value="TETRAACYLDISACCHARIDE 4'-KINASE-RELATED"/>
    <property type="match status" value="1"/>
</dbReference>
<gene>
    <name evidence="3" type="ORF">KJB30_08160</name>
</gene>
<keyword evidence="4" id="KW-1185">Reference proteome</keyword>
<dbReference type="SUPFAM" id="SSF53756">
    <property type="entry name" value="UDP-Glycosyltransferase/glycogen phosphorylase"/>
    <property type="match status" value="1"/>
</dbReference>
<organism evidence="3 4">
    <name type="scientific">Pelotalea chapellei</name>
    <dbReference type="NCBI Taxonomy" id="44671"/>
    <lineage>
        <taxon>Bacteria</taxon>
        <taxon>Pseudomonadati</taxon>
        <taxon>Thermodesulfobacteriota</taxon>
        <taxon>Desulfuromonadia</taxon>
        <taxon>Geobacterales</taxon>
        <taxon>Geobacteraceae</taxon>
        <taxon>Pelotalea</taxon>
    </lineage>
</organism>
<dbReference type="Gene3D" id="3.40.50.2000">
    <property type="entry name" value="Glycogen Phosphorylase B"/>
    <property type="match status" value="2"/>
</dbReference>
<name>A0ABS5U7Y4_9BACT</name>
<evidence type="ECO:0000256" key="1">
    <source>
        <dbReference type="ARBA" id="ARBA00022676"/>
    </source>
</evidence>
<keyword evidence="1" id="KW-0328">Glycosyltransferase</keyword>
<reference evidence="3 4" key="1">
    <citation type="submission" date="2021-05" db="EMBL/GenBank/DDBJ databases">
        <title>The draft genome of Geobacter chapellei DSM 13688.</title>
        <authorList>
            <person name="Xu Z."/>
            <person name="Masuda Y."/>
            <person name="Itoh H."/>
            <person name="Senoo K."/>
        </authorList>
    </citation>
    <scope>NUCLEOTIDE SEQUENCE [LARGE SCALE GENOMIC DNA]</scope>
    <source>
        <strain evidence="3 4">DSM 13688</strain>
    </source>
</reference>
<dbReference type="RefSeq" id="WP_214297859.1">
    <property type="nucleotide sequence ID" value="NZ_JAHDYS010000006.1"/>
</dbReference>
<evidence type="ECO:0000256" key="2">
    <source>
        <dbReference type="ARBA" id="ARBA00022679"/>
    </source>
</evidence>
<dbReference type="InterPro" id="IPR002201">
    <property type="entry name" value="Glyco_trans_9"/>
</dbReference>
<sequence>MSDGKIVIYAEYCHDFAQRFSPLVEEIRRHYGSCIIAGVFAVSGSPAARFCIENIPLVVKPFDEFYCFPTPAAAAGYVQQLSFRELLVFIDHNVTVHDELLYASTRELFPGPTVLLRNKESVIRYLATGSDDHDLVCQKLSRIRSSNTWEELKLCLLRALAGCIIRVGKVIRAATGSAVSKRKQILFLRLDLLGDMIVTMPYLAAVKKQYPHAELTVLASSKGAVILREQAAIAQGVLYDHLEVWDAPWHREVPTALGVQALSKMLNRLPELWRRDYDIIVQPVNFGTGILFALMCLGKRVLAPIDPRLPLSLFLRKYVSDPVEVPSGRITHMNDFLALTSEKLGIAEDSIKPVLLVQNEVRERMRKLLAQKGHDEKFIMVNVGAGNKLRCWGSDNFGKLILRLLEHGNYSIALTGTKDDEVVAEEVEKIADPHTVNTTGRLNLNELVALTSLADLVITADTAVMHIAAALKKPVVAIFGAGLVDYCRPFRTDHLVVKNEQGCSGCQDRCFTAVYPPPCMEAVKPESVFDATVHMLSKNTLH</sequence>
<comment type="caution">
    <text evidence="3">The sequence shown here is derived from an EMBL/GenBank/DDBJ whole genome shotgun (WGS) entry which is preliminary data.</text>
</comment>
<proteinExistence type="predicted"/>
<dbReference type="InterPro" id="IPR051199">
    <property type="entry name" value="LPS_LOS_Heptosyltrfase"/>
</dbReference>
<dbReference type="CDD" id="cd03789">
    <property type="entry name" value="GT9_LPS_heptosyltransferase"/>
    <property type="match status" value="1"/>
</dbReference>
<protein>
    <submittedName>
        <fullName evidence="3">Glycosyltransferase family 9 protein</fullName>
    </submittedName>
</protein>
<dbReference type="EMBL" id="JAHDYS010000006">
    <property type="protein sequence ID" value="MBT1071753.1"/>
    <property type="molecule type" value="Genomic_DNA"/>
</dbReference>